<dbReference type="PANTHER" id="PTHR12428:SF65">
    <property type="entry name" value="CYTOCHROME C OXIDASE ASSEMBLY PROTEIN COX18, MITOCHONDRIAL"/>
    <property type="match status" value="1"/>
</dbReference>
<dbReference type="Pfam" id="PF02096">
    <property type="entry name" value="60KD_IMP"/>
    <property type="match status" value="1"/>
</dbReference>
<dbReference type="InterPro" id="IPR028055">
    <property type="entry name" value="YidC/Oxa/ALB_C"/>
</dbReference>
<dbReference type="InterPro" id="IPR001708">
    <property type="entry name" value="YidC/ALB3/OXA1/COX18"/>
</dbReference>
<dbReference type="CDD" id="cd20070">
    <property type="entry name" value="5TM_YidC_Alb3"/>
    <property type="match status" value="1"/>
</dbReference>
<keyword evidence="7 10" id="KW-0472">Membrane</keyword>
<organism evidence="12 13">
    <name type="scientific">Tumebacillus lacus</name>
    <dbReference type="NCBI Taxonomy" id="2995335"/>
    <lineage>
        <taxon>Bacteria</taxon>
        <taxon>Bacillati</taxon>
        <taxon>Bacillota</taxon>
        <taxon>Bacilli</taxon>
        <taxon>Bacillales</taxon>
        <taxon>Alicyclobacillaceae</taxon>
        <taxon>Tumebacillus</taxon>
    </lineage>
</organism>
<evidence type="ECO:0000256" key="1">
    <source>
        <dbReference type="ARBA" id="ARBA00004651"/>
    </source>
</evidence>
<comment type="similarity">
    <text evidence="9">Belongs to the OXA1/ALB3/YidC family.</text>
</comment>
<feature type="transmembrane region" description="Helical" evidence="10">
    <location>
        <begin position="169"/>
        <end position="187"/>
    </location>
</feature>
<sequence>MSNWAPILFLANLLRPVLEGIESFVHDYGLAVVLLTVLVRLALFPFTVKQARFAYKNRIFMKAYKEVQAKFKDKPEKLKEEAAKLTLEHKFNPFSMMGTMILQMPIFAAVYAVFYHFGTDITTSLIPWVSSLGMMDPSHVLPLLVAGLSAAGVLVPMISPEGAEGVQQAGKMMPILIMFPVMLFFLWKAPVAIALYMGASSVWGMAERLFLRSRFAVRALRLDPAMQPAVVSPAAAGESGADGERKQA</sequence>
<feature type="transmembrane region" description="Helical" evidence="10">
    <location>
        <begin position="138"/>
        <end position="157"/>
    </location>
</feature>
<keyword evidence="6 10" id="KW-1133">Transmembrane helix</keyword>
<keyword evidence="2" id="KW-0813">Transport</keyword>
<reference evidence="12 13" key="1">
    <citation type="submission" date="2022-11" db="EMBL/GenBank/DDBJ databases">
        <title>Study of microbial diversity in lake waters.</title>
        <authorList>
            <person name="Zhang J."/>
        </authorList>
    </citation>
    <scope>NUCLEOTIDE SEQUENCE [LARGE SCALE GENOMIC DNA]</scope>
    <source>
        <strain evidence="12 13">DT12</strain>
    </source>
</reference>
<dbReference type="RefSeq" id="WP_267151813.1">
    <property type="nucleotide sequence ID" value="NZ_JAPMLT010000005.1"/>
</dbReference>
<evidence type="ECO:0000313" key="12">
    <source>
        <dbReference type="EMBL" id="MCX7570562.1"/>
    </source>
</evidence>
<keyword evidence="13" id="KW-1185">Reference proteome</keyword>
<evidence type="ECO:0000256" key="2">
    <source>
        <dbReference type="ARBA" id="ARBA00022448"/>
    </source>
</evidence>
<feature type="domain" description="Membrane insertase YidC/Oxa/ALB C-terminal" evidence="11">
    <location>
        <begin position="28"/>
        <end position="212"/>
    </location>
</feature>
<feature type="transmembrane region" description="Helical" evidence="10">
    <location>
        <begin position="94"/>
        <end position="118"/>
    </location>
</feature>
<feature type="transmembrane region" description="Helical" evidence="10">
    <location>
        <begin position="30"/>
        <end position="48"/>
    </location>
</feature>
<dbReference type="PANTHER" id="PTHR12428">
    <property type="entry name" value="OXA1"/>
    <property type="match status" value="1"/>
</dbReference>
<dbReference type="EMBL" id="JAPMLT010000005">
    <property type="protein sequence ID" value="MCX7570562.1"/>
    <property type="molecule type" value="Genomic_DNA"/>
</dbReference>
<dbReference type="NCBIfam" id="TIGR03592">
    <property type="entry name" value="yidC_oxa1_cterm"/>
    <property type="match status" value="1"/>
</dbReference>
<evidence type="ECO:0000256" key="3">
    <source>
        <dbReference type="ARBA" id="ARBA00022475"/>
    </source>
</evidence>
<evidence type="ECO:0000259" key="11">
    <source>
        <dbReference type="Pfam" id="PF02096"/>
    </source>
</evidence>
<protein>
    <submittedName>
        <fullName evidence="12">YidC/Oxa1 family membrane protein insertase</fullName>
    </submittedName>
</protein>
<evidence type="ECO:0000256" key="7">
    <source>
        <dbReference type="ARBA" id="ARBA00023136"/>
    </source>
</evidence>
<gene>
    <name evidence="12" type="ORF">OS242_11365</name>
</gene>
<name>A0ABT3X409_9BACL</name>
<dbReference type="Proteomes" id="UP001208017">
    <property type="component" value="Unassembled WGS sequence"/>
</dbReference>
<evidence type="ECO:0000256" key="10">
    <source>
        <dbReference type="SAM" id="Phobius"/>
    </source>
</evidence>
<evidence type="ECO:0000256" key="9">
    <source>
        <dbReference type="RuleBase" id="RU003945"/>
    </source>
</evidence>
<evidence type="ECO:0000256" key="4">
    <source>
        <dbReference type="ARBA" id="ARBA00022692"/>
    </source>
</evidence>
<keyword evidence="5" id="KW-0653">Protein transport</keyword>
<evidence type="ECO:0000256" key="8">
    <source>
        <dbReference type="ARBA" id="ARBA00023186"/>
    </source>
</evidence>
<dbReference type="InterPro" id="IPR047196">
    <property type="entry name" value="YidC_ALB_C"/>
</dbReference>
<accession>A0ABT3X409</accession>
<keyword evidence="4 9" id="KW-0812">Transmembrane</keyword>
<evidence type="ECO:0000256" key="6">
    <source>
        <dbReference type="ARBA" id="ARBA00022989"/>
    </source>
</evidence>
<comment type="caution">
    <text evidence="12">The sequence shown here is derived from an EMBL/GenBank/DDBJ whole genome shotgun (WGS) entry which is preliminary data.</text>
</comment>
<evidence type="ECO:0000256" key="5">
    <source>
        <dbReference type="ARBA" id="ARBA00022927"/>
    </source>
</evidence>
<keyword evidence="3" id="KW-1003">Cell membrane</keyword>
<keyword evidence="8" id="KW-0143">Chaperone</keyword>
<evidence type="ECO:0000313" key="13">
    <source>
        <dbReference type="Proteomes" id="UP001208017"/>
    </source>
</evidence>
<proteinExistence type="inferred from homology"/>
<comment type="subcellular location">
    <subcellularLocation>
        <location evidence="1">Cell membrane</location>
        <topology evidence="1">Multi-pass membrane protein</topology>
    </subcellularLocation>
    <subcellularLocation>
        <location evidence="9">Membrane</location>
        <topology evidence="9">Multi-pass membrane protein</topology>
    </subcellularLocation>
</comment>